<keyword evidence="1" id="KW-0560">Oxidoreductase</keyword>
<name>A0A438HG05_VITVI</name>
<reference evidence="1 2" key="1">
    <citation type="journal article" date="2018" name="PLoS Genet.">
        <title>Population sequencing reveals clonal diversity and ancestral inbreeding in the grapevine cultivar Chardonnay.</title>
        <authorList>
            <person name="Roach M.J."/>
            <person name="Johnson D.L."/>
            <person name="Bohlmann J."/>
            <person name="van Vuuren H.J."/>
            <person name="Jones S.J."/>
            <person name="Pretorius I.S."/>
            <person name="Schmidt S.A."/>
            <person name="Borneman A.R."/>
        </authorList>
    </citation>
    <scope>NUCLEOTIDE SEQUENCE [LARGE SCALE GENOMIC DNA]</scope>
    <source>
        <strain evidence="2">cv. Chardonnay</strain>
        <tissue evidence="1">Leaf</tissue>
    </source>
</reference>
<dbReference type="Gene3D" id="3.50.50.60">
    <property type="entry name" value="FAD/NAD(P)-binding domain"/>
    <property type="match status" value="1"/>
</dbReference>
<sequence>MHIYRFPHPFHNEVVVVVVRNSVSGRDISMELVGVAKEIHLSVKSLDISEGLSKVISKHHNLHLHLQVPLYHLPAPNFRHEYMVLNRKTKGKWQERKTKA</sequence>
<evidence type="ECO:0000313" key="1">
    <source>
        <dbReference type="EMBL" id="RVW83405.1"/>
    </source>
</evidence>
<comment type="caution">
    <text evidence="1">The sequence shown here is derived from an EMBL/GenBank/DDBJ whole genome shotgun (WGS) entry which is preliminary data.</text>
</comment>
<organism evidence="1 2">
    <name type="scientific">Vitis vinifera</name>
    <name type="common">Grape</name>
    <dbReference type="NCBI Taxonomy" id="29760"/>
    <lineage>
        <taxon>Eukaryota</taxon>
        <taxon>Viridiplantae</taxon>
        <taxon>Streptophyta</taxon>
        <taxon>Embryophyta</taxon>
        <taxon>Tracheophyta</taxon>
        <taxon>Spermatophyta</taxon>
        <taxon>Magnoliopsida</taxon>
        <taxon>eudicotyledons</taxon>
        <taxon>Gunneridae</taxon>
        <taxon>Pentapetalae</taxon>
        <taxon>rosids</taxon>
        <taxon>Vitales</taxon>
        <taxon>Vitaceae</taxon>
        <taxon>Viteae</taxon>
        <taxon>Vitis</taxon>
    </lineage>
</organism>
<dbReference type="EMBL" id="QGNW01000229">
    <property type="protein sequence ID" value="RVW83405.1"/>
    <property type="molecule type" value="Genomic_DNA"/>
</dbReference>
<dbReference type="AlphaFoldDB" id="A0A438HG05"/>
<protein>
    <submittedName>
        <fullName evidence="1">Flavin-containing monooxygenase FMO GS-OX-like 9</fullName>
    </submittedName>
</protein>
<dbReference type="GO" id="GO:0004497">
    <property type="term" value="F:monooxygenase activity"/>
    <property type="evidence" value="ECO:0007669"/>
    <property type="project" value="UniProtKB-KW"/>
</dbReference>
<keyword evidence="1" id="KW-0503">Monooxygenase</keyword>
<gene>
    <name evidence="1" type="primary">VvCHDp001100_0</name>
    <name evidence="1" type="ORF">CK203_038932</name>
</gene>
<dbReference type="InterPro" id="IPR036188">
    <property type="entry name" value="FAD/NAD-bd_sf"/>
</dbReference>
<accession>A0A438HG05</accession>
<proteinExistence type="predicted"/>
<evidence type="ECO:0000313" key="2">
    <source>
        <dbReference type="Proteomes" id="UP000288805"/>
    </source>
</evidence>
<dbReference type="Proteomes" id="UP000288805">
    <property type="component" value="Unassembled WGS sequence"/>
</dbReference>